<organism evidence="1 2">
    <name type="scientific">Thermococcus celericrescens</name>
    <dbReference type="NCBI Taxonomy" id="227598"/>
    <lineage>
        <taxon>Archaea</taxon>
        <taxon>Methanobacteriati</taxon>
        <taxon>Methanobacteriota</taxon>
        <taxon>Thermococci</taxon>
        <taxon>Thermococcales</taxon>
        <taxon>Thermococcaceae</taxon>
        <taxon>Thermococcus</taxon>
    </lineage>
</organism>
<sequence>MRKAQLSLDLLFAVTLMTLTVVSLISLATHEVEGARAFDASTRLKVFTIDLRDTVTKVYAAGDGFAVKKTVPFELKSGEYVRVTLNETSNELKVEAEINGGKYTTVQRIPVPLVSNSTVTLTPSNNELWIVCQYNETAGGMDVKVSGKP</sequence>
<dbReference type="OrthoDB" id="86130at2157"/>
<proteinExistence type="predicted"/>
<gene>
    <name evidence="1" type="ORF">APY94_03500</name>
</gene>
<dbReference type="Proteomes" id="UP000053462">
    <property type="component" value="Unassembled WGS sequence"/>
</dbReference>
<reference evidence="1 2" key="1">
    <citation type="submission" date="2015-10" db="EMBL/GenBank/DDBJ databases">
        <title>Draft genome sequence of Thermococcus celericrescens strain DSM 17994.</title>
        <authorList>
            <person name="Hong S.-J."/>
            <person name="Park C.-E."/>
            <person name="Shin J.-H."/>
        </authorList>
    </citation>
    <scope>NUCLEOTIDE SEQUENCE [LARGE SCALE GENOMIC DNA]</scope>
    <source>
        <strain evidence="1 2">DSM 17994</strain>
    </source>
</reference>
<dbReference type="EMBL" id="LLYW01000011">
    <property type="protein sequence ID" value="KUH34050.1"/>
    <property type="molecule type" value="Genomic_DNA"/>
</dbReference>
<evidence type="ECO:0000313" key="2">
    <source>
        <dbReference type="Proteomes" id="UP000053462"/>
    </source>
</evidence>
<name>A0A100XYN8_9EURY</name>
<dbReference type="STRING" id="227598.APY94_03500"/>
<evidence type="ECO:0000313" key="1">
    <source>
        <dbReference type="EMBL" id="KUH34050.1"/>
    </source>
</evidence>
<dbReference type="AlphaFoldDB" id="A0A100XYN8"/>
<protein>
    <submittedName>
        <fullName evidence="1">Uncharacterized protein</fullName>
    </submittedName>
</protein>
<comment type="caution">
    <text evidence="1">The sequence shown here is derived from an EMBL/GenBank/DDBJ whole genome shotgun (WGS) entry which is preliminary data.</text>
</comment>
<accession>A0A100XYN8</accession>
<keyword evidence="2" id="KW-1185">Reference proteome</keyword>
<dbReference type="RefSeq" id="WP_058938318.1">
    <property type="nucleotide sequence ID" value="NZ_LLYW01000011.1"/>
</dbReference>